<proteinExistence type="predicted"/>
<reference evidence="2 3" key="1">
    <citation type="submission" date="2017-09" db="EMBL/GenBank/DDBJ databases">
        <title>Comparative genomics and methylome analysis of the gut commensal Bifidobacterium breve.</title>
        <authorList>
            <person name="Bottacini F."/>
            <person name="Morrissey R."/>
            <person name="Roberts R.J."/>
            <person name="James K."/>
            <person name="van Breen J."/>
            <person name="Egan M."/>
            <person name="Lambert J."/>
            <person name="van Limpt K."/>
            <person name="Stanton C."/>
            <person name="Knol J."/>
            <person name="O' Connell Motherway M."/>
            <person name="van Sinderen D."/>
        </authorList>
    </citation>
    <scope>NUCLEOTIDE SEQUENCE [LARGE SCALE GENOMIC DNA]</scope>
    <source>
        <strain evidence="2 3">DRBB29</strain>
    </source>
</reference>
<evidence type="ECO:0000256" key="1">
    <source>
        <dbReference type="SAM" id="Phobius"/>
    </source>
</evidence>
<keyword evidence="1" id="KW-0472">Membrane</keyword>
<feature type="transmembrane region" description="Helical" evidence="1">
    <location>
        <begin position="79"/>
        <end position="103"/>
    </location>
</feature>
<organism evidence="2 3">
    <name type="scientific">Bifidobacterium breve</name>
    <dbReference type="NCBI Taxonomy" id="1685"/>
    <lineage>
        <taxon>Bacteria</taxon>
        <taxon>Bacillati</taxon>
        <taxon>Actinomycetota</taxon>
        <taxon>Actinomycetes</taxon>
        <taxon>Bifidobacteriales</taxon>
        <taxon>Bifidobacteriaceae</taxon>
        <taxon>Bifidobacterium</taxon>
    </lineage>
</organism>
<feature type="transmembrane region" description="Helical" evidence="1">
    <location>
        <begin position="42"/>
        <end position="67"/>
    </location>
</feature>
<evidence type="ECO:0000313" key="3">
    <source>
        <dbReference type="Proteomes" id="UP000232496"/>
    </source>
</evidence>
<sequence length="104" mass="11588">MNYLLIIDMLPTYGLLFYLLVSICIFVEFHGLRRRPSGRVQLCFPVVMSLMVSALSAVFAALVYVITAPSSQPDMADFYASYQAVSLGGLTVLFLLQVIYALLR</sequence>
<dbReference type="Proteomes" id="UP000232496">
    <property type="component" value="Chromosome"/>
</dbReference>
<gene>
    <name evidence="2" type="ORF">DRBB29_1258</name>
</gene>
<protein>
    <submittedName>
        <fullName evidence="2">Membrane spanning protein</fullName>
    </submittedName>
</protein>
<evidence type="ECO:0000313" key="2">
    <source>
        <dbReference type="EMBL" id="AUE18803.1"/>
    </source>
</evidence>
<accession>A0AAN1IH69</accession>
<dbReference type="EMBL" id="CP023198">
    <property type="protein sequence ID" value="AUE18803.1"/>
    <property type="molecule type" value="Genomic_DNA"/>
</dbReference>
<keyword evidence="1" id="KW-1133">Transmembrane helix</keyword>
<dbReference type="RefSeq" id="WP_106621698.1">
    <property type="nucleotide sequence ID" value="NZ_CP021390.1"/>
</dbReference>
<name>A0AAN1IH69_BIFBR</name>
<feature type="transmembrane region" description="Helical" evidence="1">
    <location>
        <begin position="12"/>
        <end position="30"/>
    </location>
</feature>
<keyword evidence="1" id="KW-0812">Transmembrane</keyword>
<dbReference type="AlphaFoldDB" id="A0AAN1IH69"/>